<name>A0ABY9J1X4_9ACTN</name>
<evidence type="ECO:0000313" key="1">
    <source>
        <dbReference type="EMBL" id="WLQ61688.1"/>
    </source>
</evidence>
<dbReference type="RefSeq" id="WP_306072317.1">
    <property type="nucleotide sequence ID" value="NZ_CP120988.1"/>
</dbReference>
<protein>
    <submittedName>
        <fullName evidence="1">Uncharacterized protein</fullName>
    </submittedName>
</protein>
<keyword evidence="2" id="KW-1185">Reference proteome</keyword>
<gene>
    <name evidence="1" type="ORF">P8A19_15125</name>
</gene>
<evidence type="ECO:0000313" key="2">
    <source>
        <dbReference type="Proteomes" id="UP001235744"/>
    </source>
</evidence>
<proteinExistence type="predicted"/>
<reference evidence="1 2" key="1">
    <citation type="submission" date="2023-03" db="EMBL/GenBank/DDBJ databases">
        <title>Isolation and description of six Streptomyces strains from soil environments, able to metabolize different microbial glucans.</title>
        <authorList>
            <person name="Widen T."/>
            <person name="Larsbrink J."/>
        </authorList>
    </citation>
    <scope>NUCLEOTIDE SEQUENCE [LARGE SCALE GENOMIC DNA]</scope>
    <source>
        <strain evidence="1 2">Alt2</strain>
    </source>
</reference>
<organism evidence="1 2">
    <name type="scientific">Streptomyces poriferorum</name>
    <dbReference type="NCBI Taxonomy" id="2798799"/>
    <lineage>
        <taxon>Bacteria</taxon>
        <taxon>Bacillati</taxon>
        <taxon>Actinomycetota</taxon>
        <taxon>Actinomycetes</taxon>
        <taxon>Kitasatosporales</taxon>
        <taxon>Streptomycetaceae</taxon>
        <taxon>Streptomyces</taxon>
    </lineage>
</organism>
<accession>A0ABY9J1X4</accession>
<sequence length="166" mass="18199">MGATGNWELSESEGGVLAGRWWKWAMSAPDDVSPVRDTTGEHAAWSQPSDLWFLAGTYGGRVVRRCAIPSGKPLFFPVLNMQHDRTYSKIPQSVKAAEASAFLNGLPLTLQEFSGPFRTGLTRRFASGIWGGIAPLVPGQYVLEIKGRAVDGFWVDTSYHLDVQDV</sequence>
<dbReference type="EMBL" id="CP120988">
    <property type="protein sequence ID" value="WLQ61688.1"/>
    <property type="molecule type" value="Genomic_DNA"/>
</dbReference>
<dbReference type="Proteomes" id="UP001235744">
    <property type="component" value="Chromosome"/>
</dbReference>